<comment type="caution">
    <text evidence="1">The sequence shown here is derived from an EMBL/GenBank/DDBJ whole genome shotgun (WGS) entry which is preliminary data.</text>
</comment>
<dbReference type="Proteomes" id="UP001153678">
    <property type="component" value="Unassembled WGS sequence"/>
</dbReference>
<dbReference type="AlphaFoldDB" id="A0A9W4SGZ6"/>
<evidence type="ECO:0000313" key="1">
    <source>
        <dbReference type="EMBL" id="CAI2169111.1"/>
    </source>
</evidence>
<sequence>MIEINCKDYSTTCSWLVVKKDNEKLRPERFVEKISIKKKGVFRQNFRERNTAYNNEQGIFETHGHTHICDLYENVHLHFIIIRPNDCRNLFSFTNNNPQKKISKCWENSENSEKI</sequence>
<name>A0A9W4SGZ6_9GLOM</name>
<keyword evidence="2" id="KW-1185">Reference proteome</keyword>
<accession>A0A9W4SGZ6</accession>
<reference evidence="1" key="1">
    <citation type="submission" date="2022-08" db="EMBL/GenBank/DDBJ databases">
        <authorList>
            <person name="Kallberg Y."/>
            <person name="Tangrot J."/>
            <person name="Rosling A."/>
        </authorList>
    </citation>
    <scope>NUCLEOTIDE SEQUENCE</scope>
    <source>
        <strain evidence="1">Wild A</strain>
    </source>
</reference>
<organism evidence="1 2">
    <name type="scientific">Funneliformis geosporum</name>
    <dbReference type="NCBI Taxonomy" id="1117311"/>
    <lineage>
        <taxon>Eukaryota</taxon>
        <taxon>Fungi</taxon>
        <taxon>Fungi incertae sedis</taxon>
        <taxon>Mucoromycota</taxon>
        <taxon>Glomeromycotina</taxon>
        <taxon>Glomeromycetes</taxon>
        <taxon>Glomerales</taxon>
        <taxon>Glomeraceae</taxon>
        <taxon>Funneliformis</taxon>
    </lineage>
</organism>
<dbReference type="EMBL" id="CAMKVN010000550">
    <property type="protein sequence ID" value="CAI2169111.1"/>
    <property type="molecule type" value="Genomic_DNA"/>
</dbReference>
<protein>
    <submittedName>
        <fullName evidence="1">4017_t:CDS:1</fullName>
    </submittedName>
</protein>
<proteinExistence type="predicted"/>
<evidence type="ECO:0000313" key="2">
    <source>
        <dbReference type="Proteomes" id="UP001153678"/>
    </source>
</evidence>
<gene>
    <name evidence="1" type="ORF">FWILDA_LOCUS3915</name>
</gene>